<comment type="caution">
    <text evidence="1">The sequence shown here is derived from an EMBL/GenBank/DDBJ whole genome shotgun (WGS) entry which is preliminary data.</text>
</comment>
<dbReference type="EMBL" id="JPOX01000008">
    <property type="protein sequence ID" value="KFX50188.1"/>
    <property type="molecule type" value="Genomic_DNA"/>
</dbReference>
<name>A0A093XY55_TALMA</name>
<accession>A0A093XY55</accession>
<dbReference type="AlphaFoldDB" id="A0A093XY55"/>
<gene>
    <name evidence="1" type="ORF">GQ26_0083290</name>
</gene>
<dbReference type="HOGENOM" id="CLU_167749_0_0_1"/>
<evidence type="ECO:0000313" key="1">
    <source>
        <dbReference type="EMBL" id="KFX50188.1"/>
    </source>
</evidence>
<sequence length="118" mass="13362">MDFDEGFIDDLLRSYEGNLYLPDPEDLGIFVDDTPASCPPSPHLGATPSIDDVPDLVLDYPGHGQSDAALLERVHSLEEEVERLNRNVQTMMRWFDDLRPYLLQLSQIVQNMVRDSSA</sequence>
<protein>
    <submittedName>
        <fullName evidence="1">Uncharacterized protein</fullName>
    </submittedName>
</protein>
<organism evidence="1">
    <name type="scientific">Talaromyces marneffei PM1</name>
    <dbReference type="NCBI Taxonomy" id="1077442"/>
    <lineage>
        <taxon>Eukaryota</taxon>
        <taxon>Fungi</taxon>
        <taxon>Dikarya</taxon>
        <taxon>Ascomycota</taxon>
        <taxon>Pezizomycotina</taxon>
        <taxon>Eurotiomycetes</taxon>
        <taxon>Eurotiomycetidae</taxon>
        <taxon>Eurotiales</taxon>
        <taxon>Trichocomaceae</taxon>
        <taxon>Talaromyces</taxon>
        <taxon>Talaromyces sect. Talaromyces</taxon>
    </lineage>
</organism>
<proteinExistence type="predicted"/>
<reference evidence="1" key="1">
    <citation type="journal article" date="2014" name="PLoS Genet.">
        <title>Signature Gene Expression Reveals Novel Clues to the Molecular Mechanisms of Dimorphic Transition in Penicillium marneffei.</title>
        <authorList>
            <person name="Yang E."/>
            <person name="Wang G."/>
            <person name="Cai J."/>
            <person name="Woo P.C."/>
            <person name="Lau S.K."/>
            <person name="Yuen K.-Y."/>
            <person name="Chow W.-N."/>
            <person name="Lin X."/>
        </authorList>
    </citation>
    <scope>NUCLEOTIDE SEQUENCE [LARGE SCALE GENOMIC DNA]</scope>
    <source>
        <strain evidence="1">PM1</strain>
    </source>
</reference>